<proteinExistence type="predicted"/>
<gene>
    <name evidence="2" type="ORF">IAC96_12220</name>
</gene>
<organism evidence="2 3">
    <name type="scientific">Candidatus Fimimorpha faecalis</name>
    <dbReference type="NCBI Taxonomy" id="2840824"/>
    <lineage>
        <taxon>Bacteria</taxon>
        <taxon>Bacillati</taxon>
        <taxon>Bacillota</taxon>
        <taxon>Clostridia</taxon>
        <taxon>Eubacteriales</taxon>
        <taxon>Candidatus Fimimorpha</taxon>
    </lineage>
</organism>
<evidence type="ECO:0000313" key="3">
    <source>
        <dbReference type="Proteomes" id="UP000824201"/>
    </source>
</evidence>
<feature type="transmembrane region" description="Helical" evidence="1">
    <location>
        <begin position="12"/>
        <end position="34"/>
    </location>
</feature>
<feature type="transmembrane region" description="Helical" evidence="1">
    <location>
        <begin position="266"/>
        <end position="296"/>
    </location>
</feature>
<reference evidence="2" key="1">
    <citation type="submission" date="2020-10" db="EMBL/GenBank/DDBJ databases">
        <authorList>
            <person name="Gilroy R."/>
        </authorList>
    </citation>
    <scope>NUCLEOTIDE SEQUENCE</scope>
    <source>
        <strain evidence="2">ChiW13-3771</strain>
    </source>
</reference>
<protein>
    <submittedName>
        <fullName evidence="2">Uncharacterized protein</fullName>
    </submittedName>
</protein>
<reference evidence="2" key="2">
    <citation type="journal article" date="2021" name="PeerJ">
        <title>Extensive microbial diversity within the chicken gut microbiome revealed by metagenomics and culture.</title>
        <authorList>
            <person name="Gilroy R."/>
            <person name="Ravi A."/>
            <person name="Getino M."/>
            <person name="Pursley I."/>
            <person name="Horton D.L."/>
            <person name="Alikhan N.F."/>
            <person name="Baker D."/>
            <person name="Gharbi K."/>
            <person name="Hall N."/>
            <person name="Watson M."/>
            <person name="Adriaenssens E.M."/>
            <person name="Foster-Nyarko E."/>
            <person name="Jarju S."/>
            <person name="Secka A."/>
            <person name="Antonio M."/>
            <person name="Oren A."/>
            <person name="Chaudhuri R.R."/>
            <person name="La Ragione R."/>
            <person name="Hildebrand F."/>
            <person name="Pallen M.J."/>
        </authorList>
    </citation>
    <scope>NUCLEOTIDE SEQUENCE</scope>
    <source>
        <strain evidence="2">ChiW13-3771</strain>
    </source>
</reference>
<sequence>MRRFLQKYAIIIFFCTLMGGIIMADCIFAVSFTIRERGIAAEFSNDTKKLSILQADSEYAFQQKDLEAFLGKYGVNTAINLSKVNSQSGVELYSNKVNYFDTEEDGNFGVWLREDQYDSWKKTNEDLFYYKGKYYEVLGEYTKRQVEEKFVVNMEGELSLNPQIAVKGVYYLDCGENTNTVYETLYSEILTKNPYAQITVLEETANGYLVSRLLQSGNAMYYLLQMGILVILNILNFGNIAGYWVTARKQEIFVRKMVGGTVGEVFMDLIVPFIAVTGLFIMTGMLISMIMIGINIKVMKEAIIFSSICGSIQWFLLAIFECIILWKQINKSVIEIKKQD</sequence>
<name>A0A9D1JEN8_9FIRM</name>
<keyword evidence="1" id="KW-0472">Membrane</keyword>
<dbReference type="Proteomes" id="UP000824201">
    <property type="component" value="Unassembled WGS sequence"/>
</dbReference>
<evidence type="ECO:0000313" key="2">
    <source>
        <dbReference type="EMBL" id="HIR89701.1"/>
    </source>
</evidence>
<dbReference type="AlphaFoldDB" id="A0A9D1JEN8"/>
<keyword evidence="1" id="KW-1133">Transmembrane helix</keyword>
<dbReference type="EMBL" id="DVHN01000170">
    <property type="protein sequence ID" value="HIR89701.1"/>
    <property type="molecule type" value="Genomic_DNA"/>
</dbReference>
<accession>A0A9D1JEN8</accession>
<feature type="transmembrane region" description="Helical" evidence="1">
    <location>
        <begin position="219"/>
        <end position="245"/>
    </location>
</feature>
<comment type="caution">
    <text evidence="2">The sequence shown here is derived from an EMBL/GenBank/DDBJ whole genome shotgun (WGS) entry which is preliminary data.</text>
</comment>
<feature type="transmembrane region" description="Helical" evidence="1">
    <location>
        <begin position="302"/>
        <end position="326"/>
    </location>
</feature>
<keyword evidence="1" id="KW-0812">Transmembrane</keyword>
<evidence type="ECO:0000256" key="1">
    <source>
        <dbReference type="SAM" id="Phobius"/>
    </source>
</evidence>